<dbReference type="OrthoDB" id="6062at10239"/>
<dbReference type="EMBL" id="KC751414">
    <property type="protein sequence ID" value="AGK87024.1"/>
    <property type="molecule type" value="Genomic_DNA"/>
</dbReference>
<name>R4JKG7_9CAUD</name>
<dbReference type="GeneID" id="16207411"/>
<dbReference type="GO" id="GO:0016874">
    <property type="term" value="F:ligase activity"/>
    <property type="evidence" value="ECO:0007669"/>
    <property type="project" value="UniProtKB-KW"/>
</dbReference>
<organism evidence="1 2">
    <name type="scientific">Pseudoalteromonas phage RIO-1</name>
    <dbReference type="NCBI Taxonomy" id="1316739"/>
    <lineage>
        <taxon>Viruses</taxon>
        <taxon>Duplodnaviria</taxon>
        <taxon>Heunggongvirae</taxon>
        <taxon>Uroviricota</taxon>
        <taxon>Caudoviricetes</taxon>
        <taxon>Zobellviridae</taxon>
        <taxon>Melvirus</taxon>
        <taxon>Melvirus orientalis</taxon>
    </lineage>
</organism>
<dbReference type="Proteomes" id="UP000013564">
    <property type="component" value="Segment"/>
</dbReference>
<sequence>MTARYEEKKSIDDVQVGDLVRISDTCWEPNKTYLESLGVPQVFPVIGKSATFLTAKTNDGGESQRIGKYNLEHYPRRIIESNADFEIEDRVVIRQDSRYYNSGRLNPDNSVQGSVNRTDYHVYVEWDGLGQNCYDYYDLELVQYMSDVPEPEDKTESIEGILFGSDLELFVVDTRTDKIIPAGMLVPGTKAAPFKMKTGTVHPDGLAVEVGCDPASTWTELNKNLEAILAEVKAEFFPEDYYVYSEKSVATKTCIQDFEKHRAEHPDWFISGCAPELDAGTLAYNNGTRTDVNPKKKLRCKDKFFVGMHLHLGFTEWDNTCFTRIDVGCLVENAHSNVWLRDEQVGGERQKYYGGRKCFRMKPYGVEDRSLAGHTFLKDKKVIADLAYAYQCLIKEAL</sequence>
<dbReference type="RefSeq" id="YP_008051080.1">
    <property type="nucleotide sequence ID" value="NC_021300.1"/>
</dbReference>
<proteinExistence type="predicted"/>
<gene>
    <name evidence="1" type="ORF">RIO-1_10</name>
</gene>
<accession>R4JKG7</accession>
<protein>
    <submittedName>
        <fullName evidence="1">COOH NH2 ligase</fullName>
    </submittedName>
</protein>
<keyword evidence="1" id="KW-0436">Ligase</keyword>
<reference evidence="1 2" key="1">
    <citation type="journal article" date="2013" name="J. Virol.">
        <title>Morphology, Physiological Characteristics, and Complete Sequence of Marine Bacteriophage RIO-1 Infecting Pseudoalteromonas marina.</title>
        <authorList>
            <person name="Hardies S.C."/>
            <person name="Hwang Y.J."/>
            <person name="Hwang C.Y."/>
            <person name="Jang G.I."/>
            <person name="Cho B.C."/>
        </authorList>
    </citation>
    <scope>NUCLEOTIDE SEQUENCE [LARGE SCALE GENOMIC DNA]</scope>
</reference>
<evidence type="ECO:0000313" key="1">
    <source>
        <dbReference type="EMBL" id="AGK87024.1"/>
    </source>
</evidence>
<dbReference type="KEGG" id="vg:16207411"/>
<evidence type="ECO:0000313" key="2">
    <source>
        <dbReference type="Proteomes" id="UP000013564"/>
    </source>
</evidence>
<keyword evidence="2" id="KW-1185">Reference proteome</keyword>